<dbReference type="PANTHER" id="PTHR19143:SF327">
    <property type="entry name" value="FI21813P1-RELATED"/>
    <property type="match status" value="1"/>
</dbReference>
<dbReference type="InterPro" id="IPR036056">
    <property type="entry name" value="Fibrinogen-like_C"/>
</dbReference>
<dbReference type="PROSITE" id="PS51406">
    <property type="entry name" value="FIBRINOGEN_C_2"/>
    <property type="match status" value="1"/>
</dbReference>
<dbReference type="VEuPathDB" id="VectorBase:ASIS017988"/>
<dbReference type="InterPro" id="IPR050373">
    <property type="entry name" value="Fibrinogen_C-term_domain"/>
</dbReference>
<organism evidence="2">
    <name type="scientific">Anopheles sinensis</name>
    <name type="common">Mosquito</name>
    <dbReference type="NCBI Taxonomy" id="74873"/>
    <lineage>
        <taxon>Eukaryota</taxon>
        <taxon>Metazoa</taxon>
        <taxon>Ecdysozoa</taxon>
        <taxon>Arthropoda</taxon>
        <taxon>Hexapoda</taxon>
        <taxon>Insecta</taxon>
        <taxon>Pterygota</taxon>
        <taxon>Neoptera</taxon>
        <taxon>Endopterygota</taxon>
        <taxon>Diptera</taxon>
        <taxon>Nematocera</taxon>
        <taxon>Culicoidea</taxon>
        <taxon>Culicidae</taxon>
        <taxon>Anophelinae</taxon>
        <taxon>Anopheles</taxon>
    </lineage>
</organism>
<gene>
    <name evidence="2" type="ORF">ZHAS_00005433</name>
</gene>
<evidence type="ECO:0000313" key="3">
    <source>
        <dbReference type="EnsemblMetazoa" id="ASIC005433-PA"/>
    </source>
</evidence>
<dbReference type="OMA" id="NCAIAHK"/>
<proteinExistence type="predicted"/>
<dbReference type="SMART" id="SM00186">
    <property type="entry name" value="FBG"/>
    <property type="match status" value="1"/>
</dbReference>
<dbReference type="EMBL" id="KE524878">
    <property type="protein sequence ID" value="KFB38143.1"/>
    <property type="molecule type" value="Genomic_DNA"/>
</dbReference>
<keyword evidence="4" id="KW-1185">Reference proteome</keyword>
<evidence type="ECO:0000313" key="4">
    <source>
        <dbReference type="Proteomes" id="UP000030765"/>
    </source>
</evidence>
<reference evidence="3" key="2">
    <citation type="submission" date="2020-05" db="UniProtKB">
        <authorList>
            <consortium name="EnsemblMetazoa"/>
        </authorList>
    </citation>
    <scope>IDENTIFICATION</scope>
</reference>
<dbReference type="AlphaFoldDB" id="A0A084VJJ9"/>
<sequence length="128" mass="14501">MYKYGFGDVSGEFWLGLEKLHAMTRHGRHELLVLLEDFEGNSKYALYDDFTVGSEAEKYKLTVGKCAGSAGNSLARHNGMKFSTMDQNNYPVPGKQNCAIAHKGAWWFEKCYHSVEVQMNDAIKQERA</sequence>
<dbReference type="OrthoDB" id="6145874at2759"/>
<dbReference type="VEuPathDB" id="VectorBase:ASIC005433"/>
<protein>
    <submittedName>
        <fullName evidence="2">FBN18 protein</fullName>
    </submittedName>
    <submittedName>
        <fullName evidence="3">Fibrinogen C-terminal domain-containing protein</fullName>
    </submittedName>
</protein>
<dbReference type="PANTHER" id="PTHR19143">
    <property type="entry name" value="FIBRINOGEN/TENASCIN/ANGIOPOEITIN"/>
    <property type="match status" value="1"/>
</dbReference>
<dbReference type="Proteomes" id="UP000030765">
    <property type="component" value="Unassembled WGS sequence"/>
</dbReference>
<accession>A0A084VJJ9</accession>
<dbReference type="Gene3D" id="3.90.215.10">
    <property type="entry name" value="Gamma Fibrinogen, chain A, domain 1"/>
    <property type="match status" value="1"/>
</dbReference>
<name>A0A084VJJ9_ANOSI</name>
<dbReference type="EnsemblMetazoa" id="ASIC005433-RA">
    <property type="protein sequence ID" value="ASIC005433-PA"/>
    <property type="gene ID" value="ASIC005433"/>
</dbReference>
<feature type="domain" description="Fibrinogen C-terminal" evidence="1">
    <location>
        <begin position="1"/>
        <end position="114"/>
    </location>
</feature>
<reference evidence="2 4" key="1">
    <citation type="journal article" date="2014" name="BMC Genomics">
        <title>Genome sequence of Anopheles sinensis provides insight into genetics basis of mosquito competence for malaria parasites.</title>
        <authorList>
            <person name="Zhou D."/>
            <person name="Zhang D."/>
            <person name="Ding G."/>
            <person name="Shi L."/>
            <person name="Hou Q."/>
            <person name="Ye Y."/>
            <person name="Xu Y."/>
            <person name="Zhou H."/>
            <person name="Xiong C."/>
            <person name="Li S."/>
            <person name="Yu J."/>
            <person name="Hong S."/>
            <person name="Yu X."/>
            <person name="Zou P."/>
            <person name="Chen C."/>
            <person name="Chang X."/>
            <person name="Wang W."/>
            <person name="Lv Y."/>
            <person name="Sun Y."/>
            <person name="Ma L."/>
            <person name="Shen B."/>
            <person name="Zhu C."/>
        </authorList>
    </citation>
    <scope>NUCLEOTIDE SEQUENCE [LARGE SCALE GENOMIC DNA]</scope>
</reference>
<dbReference type="Pfam" id="PF00147">
    <property type="entry name" value="Fibrinogen_C"/>
    <property type="match status" value="1"/>
</dbReference>
<dbReference type="SUPFAM" id="SSF56496">
    <property type="entry name" value="Fibrinogen C-terminal domain-like"/>
    <property type="match status" value="1"/>
</dbReference>
<dbReference type="STRING" id="74873.A0A084VJJ9"/>
<evidence type="ECO:0000313" key="2">
    <source>
        <dbReference type="EMBL" id="KFB38143.1"/>
    </source>
</evidence>
<dbReference type="EMBL" id="ATLV01013671">
    <property type="status" value="NOT_ANNOTATED_CDS"/>
    <property type="molecule type" value="Genomic_DNA"/>
</dbReference>
<dbReference type="GO" id="GO:0005615">
    <property type="term" value="C:extracellular space"/>
    <property type="evidence" value="ECO:0007669"/>
    <property type="project" value="TreeGrafter"/>
</dbReference>
<evidence type="ECO:0000259" key="1">
    <source>
        <dbReference type="PROSITE" id="PS51406"/>
    </source>
</evidence>
<dbReference type="InterPro" id="IPR002181">
    <property type="entry name" value="Fibrinogen_a/b/g_C_dom"/>
</dbReference>
<dbReference type="InterPro" id="IPR014716">
    <property type="entry name" value="Fibrinogen_a/b/g_C_1"/>
</dbReference>